<dbReference type="OrthoDB" id="3190266at2"/>
<protein>
    <submittedName>
        <fullName evidence="2">Transcriptional regulator</fullName>
    </submittedName>
</protein>
<evidence type="ECO:0000259" key="1">
    <source>
        <dbReference type="Pfam" id="PF13556"/>
    </source>
</evidence>
<dbReference type="Gene3D" id="1.10.10.2840">
    <property type="entry name" value="PucR C-terminal helix-turn-helix domain"/>
    <property type="match status" value="1"/>
</dbReference>
<dbReference type="InterPro" id="IPR025736">
    <property type="entry name" value="PucR_C-HTH_dom"/>
</dbReference>
<name>A0A1T3NTX0_9ACTN</name>
<dbReference type="InterPro" id="IPR042070">
    <property type="entry name" value="PucR_C-HTH_sf"/>
</dbReference>
<dbReference type="PANTHER" id="PTHR33744">
    <property type="entry name" value="CARBOHYDRATE DIACID REGULATOR"/>
    <property type="match status" value="1"/>
</dbReference>
<comment type="caution">
    <text evidence="2">The sequence shown here is derived from an EMBL/GenBank/DDBJ whole genome shotgun (WGS) entry which is preliminary data.</text>
</comment>
<proteinExistence type="predicted"/>
<dbReference type="Pfam" id="PF13556">
    <property type="entry name" value="HTH_30"/>
    <property type="match status" value="1"/>
</dbReference>
<evidence type="ECO:0000313" key="3">
    <source>
        <dbReference type="Proteomes" id="UP000190037"/>
    </source>
</evidence>
<dbReference type="STRING" id="159449.B4N89_04750"/>
<dbReference type="Proteomes" id="UP000190037">
    <property type="component" value="Unassembled WGS sequence"/>
</dbReference>
<dbReference type="AlphaFoldDB" id="A0A1T3NTX0"/>
<dbReference type="InterPro" id="IPR051448">
    <property type="entry name" value="CdaR-like_regulators"/>
</dbReference>
<reference evidence="2 3" key="1">
    <citation type="submission" date="2017-03" db="EMBL/GenBank/DDBJ databases">
        <title>Draft genome sequence of Streptomyces scabrisporus NF3, endophyte isolated from Amphipterygium adstringens.</title>
        <authorList>
            <person name="Vazquez M."/>
            <person name="Ceapa C.D."/>
            <person name="Rodriguez Luna D."/>
            <person name="Sanchez Esquivel S."/>
        </authorList>
    </citation>
    <scope>NUCLEOTIDE SEQUENCE [LARGE SCALE GENOMIC DNA]</scope>
    <source>
        <strain evidence="2 3">NF3</strain>
    </source>
</reference>
<dbReference type="eggNOG" id="COG2508">
    <property type="taxonomic scope" value="Bacteria"/>
</dbReference>
<evidence type="ECO:0000313" key="2">
    <source>
        <dbReference type="EMBL" id="OPC80347.1"/>
    </source>
</evidence>
<dbReference type="PANTHER" id="PTHR33744:SF17">
    <property type="entry name" value="CONSERVED PROTEIN"/>
    <property type="match status" value="1"/>
</dbReference>
<keyword evidence="3" id="KW-1185">Reference proteome</keyword>
<feature type="domain" description="PucR C-terminal helix-turn-helix" evidence="1">
    <location>
        <begin position="471"/>
        <end position="526"/>
    </location>
</feature>
<sequence>MPESAVPLRELLAALGGPVGDGPIRVAAAAGGLEAAVRHVSILDPEEEPHVMPGDLLLAVGLRGRAAAGTVRAAGAAGATAIAVKGESAALREVADAAGVVLLSVRPEARWEQVAALAHAALDERPDAEPPDGGDLFSLAQTTAMLTGGGVSIEDSANRVLAYSRATGPDEADELRRLSILGWQGPEEYMARLRDWGVFHRLRTTTQVVAVEERPDLGIRRRLAVGVHAGGRWLGTIWVQEGRRPLADRAEEVLVGAARVATLHLVRRRARSAAEAGPTRESVAGLLGGSIAARAAAAQLGLDPVRPVLVLGFAVRADVPDESAQELARTELANLVSVYAAARHSHARVAPLGPRVYVLLSAPPTETVALGWAHEIAAAAHGHLDLVVRGAVGDPAPSLARTVAARESADRVLDAMATGGVSAEVAALSQVRPQVLHGEVQALLAEHREIRDPRLIALRAHDGEHDTEYADSVLAWLDALGDVRAAAAALHIHPNTLRYRIRRAGELTGLDWADPKTRLLAALLLRLPG</sequence>
<accession>A0A1T3NTX0</accession>
<organism evidence="2 3">
    <name type="scientific">Embleya scabrispora</name>
    <dbReference type="NCBI Taxonomy" id="159449"/>
    <lineage>
        <taxon>Bacteria</taxon>
        <taxon>Bacillati</taxon>
        <taxon>Actinomycetota</taxon>
        <taxon>Actinomycetes</taxon>
        <taxon>Kitasatosporales</taxon>
        <taxon>Streptomycetaceae</taxon>
        <taxon>Embleya</taxon>
    </lineage>
</organism>
<dbReference type="EMBL" id="MWQN01000001">
    <property type="protein sequence ID" value="OPC80347.1"/>
    <property type="molecule type" value="Genomic_DNA"/>
</dbReference>
<dbReference type="RefSeq" id="WP_078974605.1">
    <property type="nucleotide sequence ID" value="NZ_MWQN01000001.1"/>
</dbReference>
<gene>
    <name evidence="2" type="ORF">B4N89_04750</name>
</gene>